<reference evidence="12 13" key="1">
    <citation type="submission" date="2017-09" db="EMBL/GenBank/DDBJ databases">
        <authorList>
            <consortium name="International Durum Wheat Genome Sequencing Consortium (IDWGSC)"/>
            <person name="Milanesi L."/>
        </authorList>
    </citation>
    <scope>NUCLEOTIDE SEQUENCE [LARGE SCALE GENOMIC DNA]</scope>
    <source>
        <strain evidence="13">cv. Svevo</strain>
    </source>
</reference>
<dbReference type="Gene3D" id="1.20.5.4130">
    <property type="match status" value="1"/>
</dbReference>
<dbReference type="Pfam" id="PF23598">
    <property type="entry name" value="LRR_14"/>
    <property type="match status" value="1"/>
</dbReference>
<dbReference type="FunFam" id="1.10.10.10:FF:000322">
    <property type="entry name" value="Probable disease resistance protein At1g63360"/>
    <property type="match status" value="1"/>
</dbReference>
<dbReference type="SUPFAM" id="SSF52058">
    <property type="entry name" value="L domain-like"/>
    <property type="match status" value="1"/>
</dbReference>
<keyword evidence="13" id="KW-1185">Reference proteome</keyword>
<evidence type="ECO:0008006" key="14">
    <source>
        <dbReference type="Google" id="ProtNLM"/>
    </source>
</evidence>
<feature type="domain" description="NB-ARC" evidence="8">
    <location>
        <begin position="175"/>
        <end position="275"/>
    </location>
</feature>
<keyword evidence="6 7" id="KW-0175">Coiled coil</keyword>
<evidence type="ECO:0000313" key="13">
    <source>
        <dbReference type="Proteomes" id="UP000324705"/>
    </source>
</evidence>
<dbReference type="Pfam" id="PF18052">
    <property type="entry name" value="Rx_N"/>
    <property type="match status" value="1"/>
</dbReference>
<dbReference type="InterPro" id="IPR041118">
    <property type="entry name" value="Rx_N"/>
</dbReference>
<dbReference type="Proteomes" id="UP000324705">
    <property type="component" value="Chromosome 5B"/>
</dbReference>
<dbReference type="Gene3D" id="3.40.50.300">
    <property type="entry name" value="P-loop containing nucleotide triphosphate hydrolases"/>
    <property type="match status" value="1"/>
</dbReference>
<dbReference type="GO" id="GO:0042742">
    <property type="term" value="P:defense response to bacterium"/>
    <property type="evidence" value="ECO:0007669"/>
    <property type="project" value="UniProtKB-ARBA"/>
</dbReference>
<dbReference type="InterPro" id="IPR055414">
    <property type="entry name" value="LRR_R13L4/SHOC2-like"/>
</dbReference>
<comment type="similarity">
    <text evidence="1">Belongs to the disease resistance NB-LRR family.</text>
</comment>
<dbReference type="Gramene" id="TRITD5Bv1G248490.7">
    <property type="protein sequence ID" value="TRITD5Bv1G248490.7"/>
    <property type="gene ID" value="TRITD5Bv1G248490"/>
</dbReference>
<dbReference type="PANTHER" id="PTHR23155:SF1167">
    <property type="entry name" value="OS08G0412100 PROTEIN"/>
    <property type="match status" value="1"/>
</dbReference>
<sequence>MAVVSAAHGAFGPLVGKLTALLADECGRLKGVRREVQSLRSELASMHAALKEYTKLEDPNEQVKFWISLVRELAYDTEDVFDKFIHHLGDTRDHGGFKDFFRKTARRLKTLGARRGIAGEIDDLKGRIKQVKELKDCYKLNDAPASSTGPASLDPRLHAFFADEAHLVGVDGPRDDLANWMLEENNSSKHCKVLSIVGFGGLGKTTLANMVYRKIQGKFQSRAFVSVSQKPDIKKTIKDLISQVSCEDGSTKDSSDWDERKCIAKLRELLQNKRIFGSGNQCPDMLKEVSDAILNKCGGLPLAIVTISSLLANRLATKEEWEKVKRAIGSALERKQSLEGMSRILSLSYNDLPLNLKTCLLYFSIFPEDYLIDRKRLVRHWIAEGFISEERGLSKQEVAENYFYELINKSMVQPVDIEYDGKVPACRVHDMMLEIIISKSVEDNFVTVVGGGQKSLTNRQGFIRRLSVQHIDQELASALEKEDLSHVRSLTVTSSVFMKHFPSLTKFEALRVLDFEGCKGLEQYDMSNVDRLFQLKYLSLKDTGISKLPSSIVMLHDLEILDLRTPSMQELPTGIILLTKLQYLLTKAYCKVPNGIGNMRSLREAPRFDITKSSLDAVEELGNLSRLNKLGLCLDDGDGYKRHEKVLLSLLCKLSSCKLQSLCIKNRSYGSLDFMDSWSPLPSSLQKLCIYGKMHSATVPKWISPGLTSLSHVTIGLDELREEDLHTLGELPSLLDLHMYLATGPKKKLTVTGFPCLRRFGLLSLDGAYITFQKGTMPKLEKLEQSFDVSVAKAYGFYLGIEHLPCLKVIQVTLCNEGATLSESKAAAAWIRNEAGGHPNHPIILGVQAFLHDEDNVETGNVEEKTPRHHGITSCRLSQHHKLSKEVISSAPLLCYSVSSASSWQVLSCEDLC</sequence>
<proteinExistence type="inferred from homology"/>
<evidence type="ECO:0000256" key="3">
    <source>
        <dbReference type="ARBA" id="ARBA00022737"/>
    </source>
</evidence>
<feature type="domain" description="Disease resistance N-terminal" evidence="9">
    <location>
        <begin position="12"/>
        <end position="99"/>
    </location>
</feature>
<dbReference type="Pfam" id="PF00931">
    <property type="entry name" value="NB-ARC"/>
    <property type="match status" value="1"/>
</dbReference>
<evidence type="ECO:0000256" key="5">
    <source>
        <dbReference type="ARBA" id="ARBA00022821"/>
    </source>
</evidence>
<evidence type="ECO:0000259" key="9">
    <source>
        <dbReference type="Pfam" id="PF18052"/>
    </source>
</evidence>
<dbReference type="Gene3D" id="1.10.10.10">
    <property type="entry name" value="Winged helix-like DNA-binding domain superfamily/Winged helix DNA-binding domain"/>
    <property type="match status" value="1"/>
</dbReference>
<keyword evidence="3" id="KW-0677">Repeat</keyword>
<dbReference type="CDD" id="cd14798">
    <property type="entry name" value="RX-CC_like"/>
    <property type="match status" value="1"/>
</dbReference>
<feature type="coiled-coil region" evidence="7">
    <location>
        <begin position="29"/>
        <end position="56"/>
    </location>
</feature>
<evidence type="ECO:0000256" key="2">
    <source>
        <dbReference type="ARBA" id="ARBA00022614"/>
    </source>
</evidence>
<dbReference type="InterPro" id="IPR058922">
    <property type="entry name" value="WHD_DRP"/>
</dbReference>
<dbReference type="GO" id="GO:0002758">
    <property type="term" value="P:innate immune response-activating signaling pathway"/>
    <property type="evidence" value="ECO:0007669"/>
    <property type="project" value="UniProtKB-ARBA"/>
</dbReference>
<evidence type="ECO:0000259" key="8">
    <source>
        <dbReference type="Pfam" id="PF00931"/>
    </source>
</evidence>
<evidence type="ECO:0000259" key="11">
    <source>
        <dbReference type="Pfam" id="PF23598"/>
    </source>
</evidence>
<dbReference type="InterPro" id="IPR002182">
    <property type="entry name" value="NB-ARC"/>
</dbReference>
<dbReference type="InterPro" id="IPR027417">
    <property type="entry name" value="P-loop_NTPase"/>
</dbReference>
<evidence type="ECO:0000256" key="4">
    <source>
        <dbReference type="ARBA" id="ARBA00022741"/>
    </source>
</evidence>
<keyword evidence="4" id="KW-0547">Nucleotide-binding</keyword>
<protein>
    <recommendedName>
        <fullName evidence="14">Disease resistance protein RPM1</fullName>
    </recommendedName>
</protein>
<dbReference type="EMBL" id="LT934120">
    <property type="protein sequence ID" value="VAI40416.1"/>
    <property type="molecule type" value="Genomic_DNA"/>
</dbReference>
<dbReference type="InterPro" id="IPR032675">
    <property type="entry name" value="LRR_dom_sf"/>
</dbReference>
<evidence type="ECO:0000256" key="1">
    <source>
        <dbReference type="ARBA" id="ARBA00008894"/>
    </source>
</evidence>
<dbReference type="PRINTS" id="PR00364">
    <property type="entry name" value="DISEASERSIST"/>
</dbReference>
<feature type="domain" description="Disease resistance R13L4/SHOC-2-like LRR" evidence="11">
    <location>
        <begin position="486"/>
        <end position="843"/>
    </location>
</feature>
<dbReference type="InterPro" id="IPR036388">
    <property type="entry name" value="WH-like_DNA-bd_sf"/>
</dbReference>
<dbReference type="GO" id="GO:0009626">
    <property type="term" value="P:plant-type hypersensitive response"/>
    <property type="evidence" value="ECO:0007669"/>
    <property type="project" value="UniProtKB-ARBA"/>
</dbReference>
<dbReference type="InterPro" id="IPR038005">
    <property type="entry name" value="RX-like_CC"/>
</dbReference>
<evidence type="ECO:0000256" key="6">
    <source>
        <dbReference type="ARBA" id="ARBA00023054"/>
    </source>
</evidence>
<dbReference type="AlphaFoldDB" id="A0A9R1AU86"/>
<evidence type="ECO:0000259" key="10">
    <source>
        <dbReference type="Pfam" id="PF23559"/>
    </source>
</evidence>
<keyword evidence="2" id="KW-0433">Leucine-rich repeat</keyword>
<feature type="domain" description="Disease resistance protein winged helix" evidence="10">
    <location>
        <begin position="365"/>
        <end position="436"/>
    </location>
</feature>
<dbReference type="SUPFAM" id="SSF52540">
    <property type="entry name" value="P-loop containing nucleoside triphosphate hydrolases"/>
    <property type="match status" value="1"/>
</dbReference>
<accession>A0A9R1AU86</accession>
<dbReference type="Gene3D" id="3.80.10.10">
    <property type="entry name" value="Ribonuclease Inhibitor"/>
    <property type="match status" value="1"/>
</dbReference>
<organism evidence="12 13">
    <name type="scientific">Triticum turgidum subsp. durum</name>
    <name type="common">Durum wheat</name>
    <name type="synonym">Triticum durum</name>
    <dbReference type="NCBI Taxonomy" id="4567"/>
    <lineage>
        <taxon>Eukaryota</taxon>
        <taxon>Viridiplantae</taxon>
        <taxon>Streptophyta</taxon>
        <taxon>Embryophyta</taxon>
        <taxon>Tracheophyta</taxon>
        <taxon>Spermatophyta</taxon>
        <taxon>Magnoliopsida</taxon>
        <taxon>Liliopsida</taxon>
        <taxon>Poales</taxon>
        <taxon>Poaceae</taxon>
        <taxon>BOP clade</taxon>
        <taxon>Pooideae</taxon>
        <taxon>Triticodae</taxon>
        <taxon>Triticeae</taxon>
        <taxon>Triticinae</taxon>
        <taxon>Triticum</taxon>
    </lineage>
</organism>
<name>A0A9R1AU86_TRITD</name>
<dbReference type="GO" id="GO:0043531">
    <property type="term" value="F:ADP binding"/>
    <property type="evidence" value="ECO:0007669"/>
    <property type="project" value="InterPro"/>
</dbReference>
<keyword evidence="5" id="KW-0611">Plant defense</keyword>
<dbReference type="InterPro" id="IPR044974">
    <property type="entry name" value="Disease_R_plants"/>
</dbReference>
<evidence type="ECO:0000256" key="7">
    <source>
        <dbReference type="SAM" id="Coils"/>
    </source>
</evidence>
<gene>
    <name evidence="12" type="ORF">TRITD_5Bv1G248490</name>
</gene>
<evidence type="ECO:0000313" key="12">
    <source>
        <dbReference type="EMBL" id="VAI40416.1"/>
    </source>
</evidence>
<dbReference type="PANTHER" id="PTHR23155">
    <property type="entry name" value="DISEASE RESISTANCE PROTEIN RP"/>
    <property type="match status" value="1"/>
</dbReference>
<dbReference type="Pfam" id="PF23559">
    <property type="entry name" value="WHD_DRP"/>
    <property type="match status" value="1"/>
</dbReference>